<dbReference type="AlphaFoldDB" id="A0A1D2A1A7"/>
<keyword evidence="4" id="KW-1003">Cell membrane</keyword>
<protein>
    <recommendedName>
        <fullName evidence="10">Sulfite efflux pump SSU1</fullName>
    </recommendedName>
</protein>
<gene>
    <name evidence="9" type="ORF">g.60948</name>
</gene>
<feature type="transmembrane region" description="Helical" evidence="8">
    <location>
        <begin position="166"/>
        <end position="189"/>
    </location>
</feature>
<evidence type="ECO:0000256" key="4">
    <source>
        <dbReference type="ARBA" id="ARBA00022475"/>
    </source>
</evidence>
<sequence length="418" mass="45784">MDAQVAPEPMPDKVVHNIPAMDLETGEKTARAPVGQQTGWRILKPFSQLDDKRNLIRKFSPSMFLLSTCTGLIGLLFSVNPYLSTSWSTPLAFGFWWLSVVLFLICLTMVSLRCILHWETIAILPKNHSFDLFFAGYILISFGILVEGFVRYCPHYIGSGFYTVAIVFWWITAVLSHIANILIPFYLAYYHSRTFAELSTLWLLAMFPGVVIGVAGPVLAAAIPSISQARHILYMTYLLLGAALPLVLVTLGMLLARFFFMGLPPVHFIVSVFLPAAPMALFGLTFLQLGVVSTKIFPPELRHAPFLDFANPGLLSCLTVVAFMFLGSCIWFLTFGMLVCLATAIKNKGIPFTTGWWGGVFPTGLAGLLAVELGVLLGIDALKIVGSTLSVFTGLLGAYCTARTSAQVYSGVIFNADI</sequence>
<feature type="transmembrane region" description="Helical" evidence="8">
    <location>
        <begin position="268"/>
        <end position="293"/>
    </location>
</feature>
<feature type="transmembrane region" description="Helical" evidence="8">
    <location>
        <begin position="201"/>
        <end position="226"/>
    </location>
</feature>
<keyword evidence="3" id="KW-0813">Transport</keyword>
<evidence type="ECO:0000256" key="1">
    <source>
        <dbReference type="ARBA" id="ARBA00004651"/>
    </source>
</evidence>
<reference evidence="9" key="1">
    <citation type="submission" date="2015-08" db="EMBL/GenBank/DDBJ databases">
        <authorList>
            <person name="Babu N.S."/>
            <person name="Beckwith C.J."/>
            <person name="Beseler K.G."/>
            <person name="Brison A."/>
            <person name="Carone J.V."/>
            <person name="Caskin T.P."/>
            <person name="Diamond M."/>
            <person name="Durham M.E."/>
            <person name="Foxe J.M."/>
            <person name="Go M."/>
            <person name="Henderson B.A."/>
            <person name="Jones I.B."/>
            <person name="McGettigan J.A."/>
            <person name="Micheletti S.J."/>
            <person name="Nasrallah M.E."/>
            <person name="Ortiz D."/>
            <person name="Piller C.R."/>
            <person name="Privatt S.R."/>
            <person name="Schneider S.L."/>
            <person name="Sharp S."/>
            <person name="Smith T.C."/>
            <person name="Stanton J.D."/>
            <person name="Ullery H.E."/>
            <person name="Wilson R.J."/>
            <person name="Serrano M.G."/>
            <person name="Buck G."/>
            <person name="Lee V."/>
            <person name="Wang Y."/>
            <person name="Carvalho R."/>
            <person name="Voegtly L."/>
            <person name="Shi R."/>
            <person name="Duckworth R."/>
            <person name="Johnson A."/>
            <person name="Loviza R."/>
            <person name="Walstead R."/>
            <person name="Shah Z."/>
            <person name="Kiflezghi M."/>
            <person name="Wade K."/>
            <person name="Ball S.L."/>
            <person name="Bradley K.W."/>
            <person name="Asai D.J."/>
            <person name="Bowman C.A."/>
            <person name="Russell D.A."/>
            <person name="Pope W.H."/>
            <person name="Jacobs-Sera D."/>
            <person name="Hendrix R.W."/>
            <person name="Hatfull G.F."/>
        </authorList>
    </citation>
    <scope>NUCLEOTIDE SEQUENCE</scope>
</reference>
<organism evidence="9">
    <name type="scientific">Auxenochlorella protothecoides</name>
    <name type="common">Green microalga</name>
    <name type="synonym">Chlorella protothecoides</name>
    <dbReference type="NCBI Taxonomy" id="3075"/>
    <lineage>
        <taxon>Eukaryota</taxon>
        <taxon>Viridiplantae</taxon>
        <taxon>Chlorophyta</taxon>
        <taxon>core chlorophytes</taxon>
        <taxon>Trebouxiophyceae</taxon>
        <taxon>Chlorellales</taxon>
        <taxon>Chlorellaceae</taxon>
        <taxon>Auxenochlorella</taxon>
    </lineage>
</organism>
<accession>A0A1D2A1A7</accession>
<evidence type="ECO:0000256" key="3">
    <source>
        <dbReference type="ARBA" id="ARBA00022448"/>
    </source>
</evidence>
<keyword evidence="6 8" id="KW-1133">Transmembrane helix</keyword>
<keyword evidence="7 8" id="KW-0472">Membrane</keyword>
<evidence type="ECO:0000256" key="5">
    <source>
        <dbReference type="ARBA" id="ARBA00022692"/>
    </source>
</evidence>
<dbReference type="InterPro" id="IPR038665">
    <property type="entry name" value="Voltage-dep_anion_channel_sf"/>
</dbReference>
<feature type="transmembrane region" description="Helical" evidence="8">
    <location>
        <begin position="95"/>
        <end position="116"/>
    </location>
</feature>
<dbReference type="InterPro" id="IPR051629">
    <property type="entry name" value="Sulfite_efflux_TDT"/>
</dbReference>
<name>A0A1D2A1A7_AUXPR</name>
<feature type="transmembrane region" description="Helical" evidence="8">
    <location>
        <begin position="356"/>
        <end position="378"/>
    </location>
</feature>
<dbReference type="PANTHER" id="PTHR31686:SF1">
    <property type="entry name" value="SULFITE EFFLUX PUMP SSU1"/>
    <property type="match status" value="1"/>
</dbReference>
<dbReference type="Gene3D" id="1.50.10.150">
    <property type="entry name" value="Voltage-dependent anion channel"/>
    <property type="match status" value="1"/>
</dbReference>
<dbReference type="InterPro" id="IPR004695">
    <property type="entry name" value="SLAC1/Mae1/Ssu1/TehA"/>
</dbReference>
<dbReference type="Pfam" id="PF03595">
    <property type="entry name" value="SLAC1"/>
    <property type="match status" value="1"/>
</dbReference>
<dbReference type="PANTHER" id="PTHR31686">
    <property type="match status" value="1"/>
</dbReference>
<feature type="transmembrane region" description="Helical" evidence="8">
    <location>
        <begin position="384"/>
        <end position="402"/>
    </location>
</feature>
<evidence type="ECO:0000256" key="6">
    <source>
        <dbReference type="ARBA" id="ARBA00022989"/>
    </source>
</evidence>
<comment type="subcellular location">
    <subcellularLocation>
        <location evidence="1">Cell membrane</location>
        <topology evidence="1">Multi-pass membrane protein</topology>
    </subcellularLocation>
</comment>
<dbReference type="EMBL" id="GDKF01005909">
    <property type="protein sequence ID" value="JAT72713.1"/>
    <property type="molecule type" value="Transcribed_RNA"/>
</dbReference>
<keyword evidence="5 8" id="KW-0812">Transmembrane</keyword>
<dbReference type="GO" id="GO:0005886">
    <property type="term" value="C:plasma membrane"/>
    <property type="evidence" value="ECO:0007669"/>
    <property type="project" value="UniProtKB-SubCell"/>
</dbReference>
<evidence type="ECO:0000256" key="7">
    <source>
        <dbReference type="ARBA" id="ARBA00023136"/>
    </source>
</evidence>
<feature type="transmembrane region" description="Helical" evidence="8">
    <location>
        <begin position="232"/>
        <end position="256"/>
    </location>
</feature>
<evidence type="ECO:0000256" key="8">
    <source>
        <dbReference type="SAM" id="Phobius"/>
    </source>
</evidence>
<evidence type="ECO:0000313" key="9">
    <source>
        <dbReference type="EMBL" id="JAT72713.1"/>
    </source>
</evidence>
<proteinExistence type="inferred from homology"/>
<comment type="similarity">
    <text evidence="2">Belongs to the tellurite-resistance/dicarboxylate transporter (TDT) family.</text>
</comment>
<dbReference type="GO" id="GO:0000319">
    <property type="term" value="F:sulfite transmembrane transporter activity"/>
    <property type="evidence" value="ECO:0007669"/>
    <property type="project" value="TreeGrafter"/>
</dbReference>
<feature type="transmembrane region" description="Helical" evidence="8">
    <location>
        <begin position="128"/>
        <end position="146"/>
    </location>
</feature>
<feature type="transmembrane region" description="Helical" evidence="8">
    <location>
        <begin position="313"/>
        <end position="344"/>
    </location>
</feature>
<feature type="transmembrane region" description="Helical" evidence="8">
    <location>
        <begin position="63"/>
        <end position="83"/>
    </location>
</feature>
<evidence type="ECO:0000256" key="2">
    <source>
        <dbReference type="ARBA" id="ARBA00008566"/>
    </source>
</evidence>
<evidence type="ECO:0008006" key="10">
    <source>
        <dbReference type="Google" id="ProtNLM"/>
    </source>
</evidence>